<gene>
    <name evidence="4" type="ORF">HD598_000409</name>
</gene>
<dbReference type="InterPro" id="IPR036397">
    <property type="entry name" value="RNaseH_sf"/>
</dbReference>
<dbReference type="NCBIfam" id="NF033516">
    <property type="entry name" value="transpos_IS3"/>
    <property type="match status" value="1"/>
</dbReference>
<evidence type="ECO:0000259" key="2">
    <source>
        <dbReference type="Pfam" id="PF00665"/>
    </source>
</evidence>
<evidence type="ECO:0000313" key="5">
    <source>
        <dbReference type="Proteomes" id="UP000580797"/>
    </source>
</evidence>
<comment type="caution">
    <text evidence="4">The sequence shown here is derived from an EMBL/GenBank/DDBJ whole genome shotgun (WGS) entry which is preliminary data.</text>
</comment>
<evidence type="ECO:0000313" key="4">
    <source>
        <dbReference type="EMBL" id="MBB5511722.1"/>
    </source>
</evidence>
<dbReference type="InterPro" id="IPR012337">
    <property type="entry name" value="RNaseH-like_sf"/>
</dbReference>
<comment type="function">
    <text evidence="1">Involved in the transposition of the insertion sequence.</text>
</comment>
<name>A0A7W8TRT8_9MICC</name>
<evidence type="ECO:0000256" key="1">
    <source>
        <dbReference type="ARBA" id="ARBA00002286"/>
    </source>
</evidence>
<accession>A0A7W8TRT8</accession>
<dbReference type="InterPro" id="IPR001584">
    <property type="entry name" value="Integrase_cat-core"/>
</dbReference>
<dbReference type="PANTHER" id="PTHR46889:SF4">
    <property type="entry name" value="TRANSPOSASE INSO FOR INSERTION SEQUENCE ELEMENT IS911B-RELATED"/>
    <property type="match status" value="1"/>
</dbReference>
<dbReference type="Gene3D" id="3.30.420.10">
    <property type="entry name" value="Ribonuclease H-like superfamily/Ribonuclease H"/>
    <property type="match status" value="1"/>
</dbReference>
<dbReference type="EMBL" id="JACHDR010000001">
    <property type="protein sequence ID" value="MBB5511722.1"/>
    <property type="molecule type" value="Genomic_DNA"/>
</dbReference>
<dbReference type="PANTHER" id="PTHR46889">
    <property type="entry name" value="TRANSPOSASE INSF FOR INSERTION SEQUENCE IS3B-RELATED"/>
    <property type="match status" value="1"/>
</dbReference>
<feature type="domain" description="HTH-like" evidence="3">
    <location>
        <begin position="133"/>
        <end position="181"/>
    </location>
</feature>
<evidence type="ECO:0000259" key="3">
    <source>
        <dbReference type="Pfam" id="PF13276"/>
    </source>
</evidence>
<sequence>MLVYKWAQNFRENGGQWGLMTKSERRQAQGFPTRASLEASLPDDPAELRRLAADLLVDKALLAEELALVKKDESVLPGSLTNRQKTQVVDALSLEFPVFMLLEHLGLSSSSYYYQKSVLNGPQPYAELRLRLHDHARRGLYTYGYRRMWWALRHEGIRVSEKVIRRLMIEEAIEVRTSRRKRRYSSYEGEISPAPRNIVKRDFHADQPGELWLTDITEFSANNGKLYLSAIIDCYDGMVVGWRTGRHPHHRAC</sequence>
<dbReference type="Pfam" id="PF00665">
    <property type="entry name" value="rve"/>
    <property type="match status" value="1"/>
</dbReference>
<dbReference type="GO" id="GO:0003676">
    <property type="term" value="F:nucleic acid binding"/>
    <property type="evidence" value="ECO:0007669"/>
    <property type="project" value="InterPro"/>
</dbReference>
<dbReference type="InterPro" id="IPR025948">
    <property type="entry name" value="HTH-like_dom"/>
</dbReference>
<protein>
    <recommendedName>
        <fullName evidence="6">Integrase catalytic domain-containing protein</fullName>
    </recommendedName>
</protein>
<dbReference type="SUPFAM" id="SSF53098">
    <property type="entry name" value="Ribonuclease H-like"/>
    <property type="match status" value="1"/>
</dbReference>
<reference evidence="4 5" key="1">
    <citation type="submission" date="2020-08" db="EMBL/GenBank/DDBJ databases">
        <title>Sequencing the genomes of 1000 actinobacteria strains.</title>
        <authorList>
            <person name="Klenk H.-P."/>
        </authorList>
    </citation>
    <scope>NUCLEOTIDE SEQUENCE [LARGE SCALE GENOMIC DNA]</scope>
    <source>
        <strain evidence="4 5">DSM 105783</strain>
    </source>
</reference>
<dbReference type="AlphaFoldDB" id="A0A7W8TRT8"/>
<feature type="domain" description="Integrase catalytic" evidence="2">
    <location>
        <begin position="206"/>
        <end position="248"/>
    </location>
</feature>
<evidence type="ECO:0008006" key="6">
    <source>
        <dbReference type="Google" id="ProtNLM"/>
    </source>
</evidence>
<proteinExistence type="predicted"/>
<dbReference type="GO" id="GO:0015074">
    <property type="term" value="P:DNA integration"/>
    <property type="evidence" value="ECO:0007669"/>
    <property type="project" value="InterPro"/>
</dbReference>
<dbReference type="Pfam" id="PF13276">
    <property type="entry name" value="HTH_21"/>
    <property type="match status" value="1"/>
</dbReference>
<dbReference type="InterPro" id="IPR050900">
    <property type="entry name" value="Transposase_IS3/IS150/IS904"/>
</dbReference>
<dbReference type="Proteomes" id="UP000580797">
    <property type="component" value="Unassembled WGS sequence"/>
</dbReference>
<organism evidence="4 5">
    <name type="scientific">Neomicrococcus aestuarii</name>
    <dbReference type="NCBI Taxonomy" id="556325"/>
    <lineage>
        <taxon>Bacteria</taxon>
        <taxon>Bacillati</taxon>
        <taxon>Actinomycetota</taxon>
        <taxon>Actinomycetes</taxon>
        <taxon>Micrococcales</taxon>
        <taxon>Micrococcaceae</taxon>
        <taxon>Neomicrococcus</taxon>
    </lineage>
</organism>
<dbReference type="InterPro" id="IPR048020">
    <property type="entry name" value="Transpos_IS3"/>
</dbReference>